<evidence type="ECO:0000256" key="9">
    <source>
        <dbReference type="ARBA" id="ARBA00022729"/>
    </source>
</evidence>
<reference evidence="19 20" key="1">
    <citation type="journal article" date="2015" name="BMC Genomics">
        <title>The genome of the truffle-parasite Tolypocladium ophioglossoides and the evolution of antifungal peptaibiotics.</title>
        <authorList>
            <person name="Quandt C.A."/>
            <person name="Bushley K.E."/>
            <person name="Spatafora J.W."/>
        </authorList>
    </citation>
    <scope>NUCLEOTIDE SEQUENCE [LARGE SCALE GENOMIC DNA]</scope>
    <source>
        <strain evidence="19 20">CBS 100239</strain>
    </source>
</reference>
<gene>
    <name evidence="19" type="ORF">TOPH_08372</name>
</gene>
<organism evidence="19 20">
    <name type="scientific">Tolypocladium ophioglossoides (strain CBS 100239)</name>
    <name type="common">Snaketongue truffleclub</name>
    <name type="synonym">Elaphocordyceps ophioglossoides</name>
    <dbReference type="NCBI Taxonomy" id="1163406"/>
    <lineage>
        <taxon>Eukaryota</taxon>
        <taxon>Fungi</taxon>
        <taxon>Dikarya</taxon>
        <taxon>Ascomycota</taxon>
        <taxon>Pezizomycotina</taxon>
        <taxon>Sordariomycetes</taxon>
        <taxon>Hypocreomycetidae</taxon>
        <taxon>Hypocreales</taxon>
        <taxon>Ophiocordycipitaceae</taxon>
        <taxon>Tolypocladium</taxon>
    </lineage>
</organism>
<evidence type="ECO:0000256" key="14">
    <source>
        <dbReference type="ARBA" id="ARBA00023288"/>
    </source>
</evidence>
<accession>A0A0L0MZR7</accession>
<evidence type="ECO:0000256" key="4">
    <source>
        <dbReference type="ARBA" id="ARBA00022475"/>
    </source>
</evidence>
<evidence type="ECO:0000256" key="10">
    <source>
        <dbReference type="ARBA" id="ARBA00023004"/>
    </source>
</evidence>
<dbReference type="Proteomes" id="UP000036947">
    <property type="component" value="Unassembled WGS sequence"/>
</dbReference>
<feature type="compositionally biased region" description="Gly residues" evidence="16">
    <location>
        <begin position="465"/>
        <end position="476"/>
    </location>
</feature>
<evidence type="ECO:0000256" key="15">
    <source>
        <dbReference type="PROSITE-ProRule" id="PRU01356"/>
    </source>
</evidence>
<feature type="region of interest" description="Disordered" evidence="16">
    <location>
        <begin position="415"/>
        <end position="498"/>
    </location>
</feature>
<feature type="compositionally biased region" description="Low complexity" evidence="16">
    <location>
        <begin position="111"/>
        <end position="130"/>
    </location>
</feature>
<evidence type="ECO:0000256" key="2">
    <source>
        <dbReference type="ARBA" id="ARBA00004613"/>
    </source>
</evidence>
<feature type="region of interest" description="Disordered" evidence="16">
    <location>
        <begin position="247"/>
        <end position="275"/>
    </location>
</feature>
<keyword evidence="9 17" id="KW-0732">Signal</keyword>
<comment type="similarity">
    <text evidence="3">Belongs to the RBT5 family.</text>
</comment>
<proteinExistence type="inferred from homology"/>
<keyword evidence="7" id="KW-0336">GPI-anchor</keyword>
<feature type="region of interest" description="Disordered" evidence="16">
    <location>
        <begin position="299"/>
        <end position="320"/>
    </location>
</feature>
<keyword evidence="12 15" id="KW-1015">Disulfide bond</keyword>
<feature type="region of interest" description="Disordered" evidence="16">
    <location>
        <begin position="111"/>
        <end position="163"/>
    </location>
</feature>
<dbReference type="AlphaFoldDB" id="A0A0L0MZR7"/>
<feature type="disulfide bond" evidence="15">
    <location>
        <begin position="53"/>
        <end position="60"/>
    </location>
</feature>
<dbReference type="PANTHER" id="PTHR37928:SF2">
    <property type="entry name" value="GPI ANCHORED CFEM DOMAIN PROTEIN (AFU_ORTHOLOGUE AFUA_6G10580)"/>
    <property type="match status" value="1"/>
</dbReference>
<evidence type="ECO:0000259" key="18">
    <source>
        <dbReference type="PROSITE" id="PS52012"/>
    </source>
</evidence>
<feature type="domain" description="CFEM" evidence="18">
    <location>
        <begin position="11"/>
        <end position="125"/>
    </location>
</feature>
<feature type="compositionally biased region" description="Low complexity" evidence="16">
    <location>
        <begin position="255"/>
        <end position="275"/>
    </location>
</feature>
<evidence type="ECO:0000256" key="5">
    <source>
        <dbReference type="ARBA" id="ARBA00022525"/>
    </source>
</evidence>
<dbReference type="InterPro" id="IPR051735">
    <property type="entry name" value="CFEM_domain"/>
</dbReference>
<evidence type="ECO:0000256" key="17">
    <source>
        <dbReference type="SAM" id="SignalP"/>
    </source>
</evidence>
<dbReference type="InterPro" id="IPR000742">
    <property type="entry name" value="EGF"/>
</dbReference>
<feature type="compositionally biased region" description="Low complexity" evidence="16">
    <location>
        <begin position="488"/>
        <end position="498"/>
    </location>
</feature>
<feature type="signal peptide" evidence="17">
    <location>
        <begin position="1"/>
        <end position="21"/>
    </location>
</feature>
<feature type="domain" description="CFEM" evidence="18">
    <location>
        <begin position="153"/>
        <end position="266"/>
    </location>
</feature>
<evidence type="ECO:0000256" key="16">
    <source>
        <dbReference type="SAM" id="MobiDB-lite"/>
    </source>
</evidence>
<evidence type="ECO:0000256" key="13">
    <source>
        <dbReference type="ARBA" id="ARBA00023180"/>
    </source>
</evidence>
<feature type="chain" id="PRO_5005544699" description="CFEM domain-containing protein" evidence="17">
    <location>
        <begin position="22"/>
        <end position="526"/>
    </location>
</feature>
<dbReference type="GO" id="GO:0005886">
    <property type="term" value="C:plasma membrane"/>
    <property type="evidence" value="ECO:0007669"/>
    <property type="project" value="UniProtKB-SubCell"/>
</dbReference>
<dbReference type="GO" id="GO:0098552">
    <property type="term" value="C:side of membrane"/>
    <property type="evidence" value="ECO:0007669"/>
    <property type="project" value="UniProtKB-KW"/>
</dbReference>
<keyword evidence="4" id="KW-1003">Cell membrane</keyword>
<dbReference type="SMART" id="SM00747">
    <property type="entry name" value="CFEM"/>
    <property type="match status" value="3"/>
</dbReference>
<protein>
    <recommendedName>
        <fullName evidence="18">CFEM domain-containing protein</fullName>
    </recommendedName>
</protein>
<dbReference type="PROSITE" id="PS52012">
    <property type="entry name" value="CFEM"/>
    <property type="match status" value="3"/>
</dbReference>
<dbReference type="PANTHER" id="PTHR37928">
    <property type="entry name" value="CFEM DOMAIN PROTEIN (AFU_ORTHOLOGUE AFUA_6G14090)"/>
    <property type="match status" value="1"/>
</dbReference>
<feature type="domain" description="CFEM" evidence="18">
    <location>
        <begin position="317"/>
        <end position="429"/>
    </location>
</feature>
<feature type="binding site" description="axial binding residue" evidence="15">
    <location>
        <position position="201"/>
    </location>
    <ligand>
        <name>heme</name>
        <dbReference type="ChEBI" id="CHEBI:30413"/>
    </ligand>
    <ligandPart>
        <name>Fe</name>
        <dbReference type="ChEBI" id="CHEBI:18248"/>
    </ligandPart>
</feature>
<evidence type="ECO:0000313" key="19">
    <source>
        <dbReference type="EMBL" id="KND86985.1"/>
    </source>
</evidence>
<keyword evidence="6 15" id="KW-0349">Heme</keyword>
<keyword evidence="11" id="KW-0472">Membrane</keyword>
<dbReference type="InterPro" id="IPR008427">
    <property type="entry name" value="Extracellular_membr_CFEM_dom"/>
</dbReference>
<keyword evidence="10 15" id="KW-0408">Iron</keyword>
<feature type="binding site" description="axial binding residue" evidence="15">
    <location>
        <position position="57"/>
    </location>
    <ligand>
        <name>heme</name>
        <dbReference type="ChEBI" id="CHEBI:30413"/>
    </ligand>
    <ligandPart>
        <name>Fe</name>
        <dbReference type="ChEBI" id="CHEBI:18248"/>
    </ligandPart>
</feature>
<feature type="binding site" description="axial binding residue" evidence="15">
    <location>
        <position position="361"/>
    </location>
    <ligand>
        <name>heme</name>
        <dbReference type="ChEBI" id="CHEBI:30413"/>
    </ligand>
    <ligandPart>
        <name>Fe</name>
        <dbReference type="ChEBI" id="CHEBI:18248"/>
    </ligandPart>
</feature>
<dbReference type="PROSITE" id="PS00022">
    <property type="entry name" value="EGF_1"/>
    <property type="match status" value="1"/>
</dbReference>
<evidence type="ECO:0000256" key="3">
    <source>
        <dbReference type="ARBA" id="ARBA00010031"/>
    </source>
</evidence>
<evidence type="ECO:0000256" key="6">
    <source>
        <dbReference type="ARBA" id="ARBA00022617"/>
    </source>
</evidence>
<feature type="disulfide bond" evidence="15">
    <location>
        <begin position="197"/>
        <end position="204"/>
    </location>
</feature>
<evidence type="ECO:0000256" key="12">
    <source>
        <dbReference type="ARBA" id="ARBA00023157"/>
    </source>
</evidence>
<dbReference type="OrthoDB" id="3767534at2759"/>
<evidence type="ECO:0000256" key="1">
    <source>
        <dbReference type="ARBA" id="ARBA00004609"/>
    </source>
</evidence>
<name>A0A0L0MZR7_TOLOC</name>
<keyword evidence="13" id="KW-0325">Glycoprotein</keyword>
<keyword evidence="5" id="KW-0964">Secreted</keyword>
<feature type="compositionally biased region" description="Polar residues" evidence="16">
    <location>
        <begin position="423"/>
        <end position="447"/>
    </location>
</feature>
<evidence type="ECO:0000256" key="8">
    <source>
        <dbReference type="ARBA" id="ARBA00022723"/>
    </source>
</evidence>
<feature type="disulfide bond" evidence="15">
    <location>
        <begin position="357"/>
        <end position="364"/>
    </location>
</feature>
<comment type="subcellular location">
    <subcellularLocation>
        <location evidence="1">Cell membrane</location>
        <topology evidence="1">Lipid-anchor</topology>
        <topology evidence="1">GPI-anchor</topology>
    </subcellularLocation>
    <subcellularLocation>
        <location evidence="2">Secreted</location>
    </subcellularLocation>
</comment>
<keyword evidence="20" id="KW-1185">Reference proteome</keyword>
<dbReference type="EMBL" id="LFRF01000044">
    <property type="protein sequence ID" value="KND86985.1"/>
    <property type="molecule type" value="Genomic_DNA"/>
</dbReference>
<sequence>MRHSVSTWSLLALAHFGAVQACDSSSPCQKSADAVPTCAKPCIESAAVTNAHCATTDFACQCSSSAAIQNAAFNCVISGCGPETGVQVLGSVSALCACVTASPTTPCTSLPATTTPAPGTTTTSVGVPTTSNPPPATTTQSTGPITTGPITTGPVTKGPVTEGPASCDASSPCQKSADAVPKCATSCISSAAMGVNCANTDFECQCKSSSAIQNAAFNCVSSGCGLATGVQVLQSVSALCSCVSASPTTPCSSQATPTGSSAPGTTPDGTATSTTALWIKPPTGTELQNVTATQSVPCTTPTGVSSEHGGEKTQTVGKGERQTCVPGTKANCGPVASSAVPSCAQKCFSSAAPSVGCSVDDYACQCQDKAQSSLSQILVPCVATACPPDAIPSVIAGASSVCKCASAPGGDNCGGQPAKTGGESPTGSQPTGGNNGVPQPSGSENPTGGNGGSPAGSPQPTGGKQPSGGSGSGGNPTGEQPTRNGGRPIPATQPTTPPVVVSSAGRYEISLMVCVFGAFWAVAVAL</sequence>
<dbReference type="Pfam" id="PF05730">
    <property type="entry name" value="CFEM"/>
    <property type="match status" value="3"/>
</dbReference>
<keyword evidence="8 15" id="KW-0479">Metal-binding</keyword>
<comment type="caution">
    <text evidence="19">The sequence shown here is derived from an EMBL/GenBank/DDBJ whole genome shotgun (WGS) entry which is preliminary data.</text>
</comment>
<evidence type="ECO:0000256" key="11">
    <source>
        <dbReference type="ARBA" id="ARBA00023136"/>
    </source>
</evidence>
<dbReference type="GO" id="GO:0005576">
    <property type="term" value="C:extracellular region"/>
    <property type="evidence" value="ECO:0007669"/>
    <property type="project" value="UniProtKB-SubCell"/>
</dbReference>
<dbReference type="GO" id="GO:0046872">
    <property type="term" value="F:metal ion binding"/>
    <property type="evidence" value="ECO:0007669"/>
    <property type="project" value="UniProtKB-UniRule"/>
</dbReference>
<comment type="caution">
    <text evidence="15">Lacks conserved residue(s) required for the propagation of feature annotation.</text>
</comment>
<dbReference type="PROSITE" id="PS51257">
    <property type="entry name" value="PROKAR_LIPOPROTEIN"/>
    <property type="match status" value="1"/>
</dbReference>
<evidence type="ECO:0000256" key="7">
    <source>
        <dbReference type="ARBA" id="ARBA00022622"/>
    </source>
</evidence>
<feature type="compositionally biased region" description="Low complexity" evidence="16">
    <location>
        <begin position="137"/>
        <end position="163"/>
    </location>
</feature>
<evidence type="ECO:0000313" key="20">
    <source>
        <dbReference type="Proteomes" id="UP000036947"/>
    </source>
</evidence>
<keyword evidence="14" id="KW-0449">Lipoprotein</keyword>